<dbReference type="EMBL" id="VSWC01000170">
    <property type="protein sequence ID" value="KAA1071380.1"/>
    <property type="molecule type" value="Genomic_DNA"/>
</dbReference>
<comment type="caution">
    <text evidence="1">The sequence shown here is derived from an EMBL/GenBank/DDBJ whole genome shotgun (WGS) entry which is preliminary data.</text>
</comment>
<accession>A0A5B0M5Y2</accession>
<dbReference type="Proteomes" id="UP000324748">
    <property type="component" value="Unassembled WGS sequence"/>
</dbReference>
<reference evidence="1 2" key="1">
    <citation type="submission" date="2019-05" db="EMBL/GenBank/DDBJ databases">
        <title>Emergence of the Ug99 lineage of the wheat stem rust pathogen through somatic hybridization.</title>
        <authorList>
            <person name="Li F."/>
            <person name="Upadhyaya N.M."/>
            <person name="Sperschneider J."/>
            <person name="Matny O."/>
            <person name="Nguyen-Phuc H."/>
            <person name="Mago R."/>
            <person name="Raley C."/>
            <person name="Miller M.E."/>
            <person name="Silverstein K.A.T."/>
            <person name="Henningsen E."/>
            <person name="Hirsch C.D."/>
            <person name="Visser B."/>
            <person name="Pretorius Z.A."/>
            <person name="Steffenson B.J."/>
            <person name="Schwessinger B."/>
            <person name="Dodds P.N."/>
            <person name="Figueroa M."/>
        </authorList>
    </citation>
    <scope>NUCLEOTIDE SEQUENCE [LARGE SCALE GENOMIC DNA]</scope>
    <source>
        <strain evidence="1">21-0</strain>
    </source>
</reference>
<evidence type="ECO:0000313" key="2">
    <source>
        <dbReference type="Proteomes" id="UP000324748"/>
    </source>
</evidence>
<proteinExistence type="predicted"/>
<sequence>MANIDEGVKSSFCRFLKLRTSLVLATLQETMILSPFPFETTSARHVLESALTRP</sequence>
<gene>
    <name evidence="1" type="ORF">PGT21_005555</name>
</gene>
<protein>
    <submittedName>
        <fullName evidence="1">Uncharacterized protein</fullName>
    </submittedName>
</protein>
<dbReference type="AlphaFoldDB" id="A0A5B0M5Y2"/>
<evidence type="ECO:0000313" key="1">
    <source>
        <dbReference type="EMBL" id="KAA1071380.1"/>
    </source>
</evidence>
<keyword evidence="2" id="KW-1185">Reference proteome</keyword>
<name>A0A5B0M5Y2_PUCGR</name>
<organism evidence="1 2">
    <name type="scientific">Puccinia graminis f. sp. tritici</name>
    <dbReference type="NCBI Taxonomy" id="56615"/>
    <lineage>
        <taxon>Eukaryota</taxon>
        <taxon>Fungi</taxon>
        <taxon>Dikarya</taxon>
        <taxon>Basidiomycota</taxon>
        <taxon>Pucciniomycotina</taxon>
        <taxon>Pucciniomycetes</taxon>
        <taxon>Pucciniales</taxon>
        <taxon>Pucciniaceae</taxon>
        <taxon>Puccinia</taxon>
    </lineage>
</organism>